<dbReference type="EMBL" id="CAVNYO010000430">
    <property type="protein sequence ID" value="CAK5278886.1"/>
    <property type="molecule type" value="Genomic_DNA"/>
</dbReference>
<proteinExistence type="inferred from homology"/>
<dbReference type="InterPro" id="IPR047187">
    <property type="entry name" value="SF1_C_Upf1"/>
</dbReference>
<name>A0AAD2HMW3_9AGAR</name>
<evidence type="ECO:0000256" key="8">
    <source>
        <dbReference type="ARBA" id="ARBA00022840"/>
    </source>
</evidence>
<dbReference type="AlphaFoldDB" id="A0AAD2HMW3"/>
<dbReference type="Gene3D" id="3.40.50.300">
    <property type="entry name" value="P-loop containing nucleotide triphosphate hydrolases"/>
    <property type="match status" value="2"/>
</dbReference>
<comment type="similarity">
    <text evidence="2">Belongs to the DNA2/NAM7 helicase family. SDE3 subfamily.</text>
</comment>
<feature type="domain" description="DNA2/NAM7 helicase helicase" evidence="12">
    <location>
        <begin position="21"/>
        <end position="101"/>
    </location>
</feature>
<dbReference type="SUPFAM" id="SSF52540">
    <property type="entry name" value="P-loop containing nucleoside triphosphate hydrolases"/>
    <property type="match status" value="1"/>
</dbReference>
<dbReference type="CDD" id="cd18038">
    <property type="entry name" value="DEXXQc_Helz-like"/>
    <property type="match status" value="1"/>
</dbReference>
<comment type="catalytic activity">
    <reaction evidence="11">
        <text>ATP + H2O = ADP + phosphate + H(+)</text>
        <dbReference type="Rhea" id="RHEA:13065"/>
        <dbReference type="ChEBI" id="CHEBI:15377"/>
        <dbReference type="ChEBI" id="CHEBI:15378"/>
        <dbReference type="ChEBI" id="CHEBI:30616"/>
        <dbReference type="ChEBI" id="CHEBI:43474"/>
        <dbReference type="ChEBI" id="CHEBI:456216"/>
        <dbReference type="EC" id="3.6.4.13"/>
    </reaction>
</comment>
<feature type="domain" description="DNA2/NAM7 helicase-like C-terminal" evidence="13">
    <location>
        <begin position="213"/>
        <end position="420"/>
    </location>
</feature>
<dbReference type="InterPro" id="IPR027417">
    <property type="entry name" value="P-loop_NTPase"/>
</dbReference>
<comment type="caution">
    <text evidence="14">The sequence shown here is derived from an EMBL/GenBank/DDBJ whole genome shotgun (WGS) entry which is preliminary data.</text>
</comment>
<accession>A0AAD2HMW3</accession>
<dbReference type="Proteomes" id="UP001295794">
    <property type="component" value="Unassembled WGS sequence"/>
</dbReference>
<evidence type="ECO:0000256" key="7">
    <source>
        <dbReference type="ARBA" id="ARBA00022806"/>
    </source>
</evidence>
<evidence type="ECO:0000256" key="1">
    <source>
        <dbReference type="ARBA" id="ARBA00004331"/>
    </source>
</evidence>
<dbReference type="PANTHER" id="PTHR45418:SF1">
    <property type="entry name" value="CANCER_TESTIS ANTIGEN 55"/>
    <property type="match status" value="1"/>
</dbReference>
<organism evidence="14 15">
    <name type="scientific">Mycena citricolor</name>
    <dbReference type="NCBI Taxonomy" id="2018698"/>
    <lineage>
        <taxon>Eukaryota</taxon>
        <taxon>Fungi</taxon>
        <taxon>Dikarya</taxon>
        <taxon>Basidiomycota</taxon>
        <taxon>Agaricomycotina</taxon>
        <taxon>Agaricomycetes</taxon>
        <taxon>Agaricomycetidae</taxon>
        <taxon>Agaricales</taxon>
        <taxon>Marasmiineae</taxon>
        <taxon>Mycenaceae</taxon>
        <taxon>Mycena</taxon>
    </lineage>
</organism>
<evidence type="ECO:0000256" key="3">
    <source>
        <dbReference type="ARBA" id="ARBA00012552"/>
    </source>
</evidence>
<keyword evidence="8" id="KW-0067">ATP-binding</keyword>
<keyword evidence="15" id="KW-1185">Reference proteome</keyword>
<evidence type="ECO:0000259" key="12">
    <source>
        <dbReference type="Pfam" id="PF13086"/>
    </source>
</evidence>
<evidence type="ECO:0000259" key="13">
    <source>
        <dbReference type="Pfam" id="PF13087"/>
    </source>
</evidence>
<dbReference type="EC" id="3.6.4.13" evidence="3"/>
<keyword evidence="10" id="KW-0943">RNA-mediated gene silencing</keyword>
<evidence type="ECO:0000256" key="10">
    <source>
        <dbReference type="ARBA" id="ARBA00023158"/>
    </source>
</evidence>
<evidence type="ECO:0000313" key="15">
    <source>
        <dbReference type="Proteomes" id="UP001295794"/>
    </source>
</evidence>
<dbReference type="InterPro" id="IPR041677">
    <property type="entry name" value="DNA2/NAM7_AAA_11"/>
</dbReference>
<dbReference type="Pfam" id="PF13086">
    <property type="entry name" value="AAA_11"/>
    <property type="match status" value="2"/>
</dbReference>
<protein>
    <recommendedName>
        <fullName evidence="3">RNA helicase</fullName>
        <ecNumber evidence="3">3.6.4.13</ecNumber>
    </recommendedName>
</protein>
<dbReference type="InterPro" id="IPR026122">
    <property type="entry name" value="MOV-10/SDE3_DEXXQ/H-box"/>
</dbReference>
<keyword evidence="5" id="KW-0547">Nucleotide-binding</keyword>
<dbReference type="GO" id="GO:0005524">
    <property type="term" value="F:ATP binding"/>
    <property type="evidence" value="ECO:0007669"/>
    <property type="project" value="UniProtKB-KW"/>
</dbReference>
<evidence type="ECO:0000256" key="5">
    <source>
        <dbReference type="ARBA" id="ARBA00022741"/>
    </source>
</evidence>
<dbReference type="CDD" id="cd18808">
    <property type="entry name" value="SF1_C_Upf1"/>
    <property type="match status" value="1"/>
</dbReference>
<dbReference type="Pfam" id="PF13087">
    <property type="entry name" value="AAA_12"/>
    <property type="match status" value="1"/>
</dbReference>
<evidence type="ECO:0000256" key="11">
    <source>
        <dbReference type="ARBA" id="ARBA00047984"/>
    </source>
</evidence>
<dbReference type="GO" id="GO:0016787">
    <property type="term" value="F:hydrolase activity"/>
    <property type="evidence" value="ECO:0007669"/>
    <property type="project" value="UniProtKB-KW"/>
</dbReference>
<keyword evidence="4" id="KW-0963">Cytoplasm</keyword>
<sequence length="505" mass="55668">MPAGLVPSKRIQVKNPLIAHNPPQLQAVVSIVERAPGSVPFVIFGPPGTGKTVTMVESVFQILSANPQARVLAIAPSNSAADLITTRLMSLGAEQLFRFYAPSRHKETVPLELRAFTFATANGHFAVPGLAKMKTYRVVVTTCVSASVVSGIGIPRGHYSHIFCDEAGQATEPEVMIAIKTMADKQTNVVLSGDPKQLGPIIRSAIARELGLEKSFIERLMAMEIYDQVRGYGKSVVKLTKNFRSHPSILKFPNERFYQGELEACGSPSVVNAYVNWGPLPNGQFPVIFHAIRGKDDREASSPSFFNVDEVSQVKSYVAMLRDDRRVRITDNDIGVITPYHAQCLKIRAVLRAFADGVKVGSVEEFQGQERQVIIVSTVRSSREFVEYDLRHTLGFVANPRRFNVAVTRAQALLIVIGDPDVLGLDPLWRTFLNYVHGNGGWTGPDISWNPDQPVDEAGGYDQAVREAALFDMTQFTKRMEDMTVAGVNADDADEDVERPWQDVE</sequence>
<keyword evidence="7" id="KW-0347">Helicase</keyword>
<dbReference type="GO" id="GO:0031047">
    <property type="term" value="P:regulatory ncRNA-mediated gene silencing"/>
    <property type="evidence" value="ECO:0007669"/>
    <property type="project" value="UniProtKB-KW"/>
</dbReference>
<gene>
    <name evidence="14" type="ORF">MYCIT1_LOCUS28561</name>
</gene>
<evidence type="ECO:0000256" key="9">
    <source>
        <dbReference type="ARBA" id="ARBA00022884"/>
    </source>
</evidence>
<feature type="domain" description="DNA2/NAM7 helicase helicase" evidence="12">
    <location>
        <begin position="134"/>
        <end position="204"/>
    </location>
</feature>
<evidence type="ECO:0000256" key="6">
    <source>
        <dbReference type="ARBA" id="ARBA00022801"/>
    </source>
</evidence>
<evidence type="ECO:0000256" key="4">
    <source>
        <dbReference type="ARBA" id="ARBA00022490"/>
    </source>
</evidence>
<dbReference type="PANTHER" id="PTHR45418">
    <property type="entry name" value="CANCER/TESTIS ANTIGEN 55"/>
    <property type="match status" value="1"/>
</dbReference>
<dbReference type="GO" id="GO:0003723">
    <property type="term" value="F:RNA binding"/>
    <property type="evidence" value="ECO:0007669"/>
    <property type="project" value="UniProtKB-KW"/>
</dbReference>
<dbReference type="GO" id="GO:0036464">
    <property type="term" value="C:cytoplasmic ribonucleoprotein granule"/>
    <property type="evidence" value="ECO:0007669"/>
    <property type="project" value="UniProtKB-SubCell"/>
</dbReference>
<dbReference type="GO" id="GO:0032574">
    <property type="term" value="F:5'-3' RNA helicase activity"/>
    <property type="evidence" value="ECO:0007669"/>
    <property type="project" value="InterPro"/>
</dbReference>
<comment type="subcellular location">
    <subcellularLocation>
        <location evidence="1">Cytoplasm</location>
        <location evidence="1">Cytoplasmic ribonucleoprotein granule</location>
    </subcellularLocation>
</comment>
<evidence type="ECO:0000313" key="14">
    <source>
        <dbReference type="EMBL" id="CAK5278886.1"/>
    </source>
</evidence>
<dbReference type="InterPro" id="IPR041679">
    <property type="entry name" value="DNA2/NAM7-like_C"/>
</dbReference>
<dbReference type="FunFam" id="3.40.50.300:FF:000608">
    <property type="entry name" value="Mov10 RISC complex RNA helicase"/>
    <property type="match status" value="1"/>
</dbReference>
<keyword evidence="9" id="KW-0694">RNA-binding</keyword>
<keyword evidence="6" id="KW-0378">Hydrolase</keyword>
<reference evidence="14" key="1">
    <citation type="submission" date="2023-11" db="EMBL/GenBank/DDBJ databases">
        <authorList>
            <person name="De Vega J J."/>
            <person name="De Vega J J."/>
        </authorList>
    </citation>
    <scope>NUCLEOTIDE SEQUENCE</scope>
</reference>
<evidence type="ECO:0000256" key="2">
    <source>
        <dbReference type="ARBA" id="ARBA00005601"/>
    </source>
</evidence>